<evidence type="ECO:0000259" key="8">
    <source>
        <dbReference type="PROSITE" id="PS50045"/>
    </source>
</evidence>
<dbReference type="InterPro" id="IPR018062">
    <property type="entry name" value="HTH_AraC-typ_CS"/>
</dbReference>
<evidence type="ECO:0000313" key="10">
    <source>
        <dbReference type="Proteomes" id="UP001500279"/>
    </source>
</evidence>
<evidence type="ECO:0000259" key="7">
    <source>
        <dbReference type="PROSITE" id="PS01124"/>
    </source>
</evidence>
<evidence type="ECO:0000256" key="1">
    <source>
        <dbReference type="ARBA" id="ARBA00022741"/>
    </source>
</evidence>
<keyword evidence="1" id="KW-0547">Nucleotide-binding</keyword>
<dbReference type="InterPro" id="IPR009057">
    <property type="entry name" value="Homeodomain-like_sf"/>
</dbReference>
<dbReference type="Gene3D" id="3.40.50.300">
    <property type="entry name" value="P-loop containing nucleotide triphosphate hydrolases"/>
    <property type="match status" value="1"/>
</dbReference>
<dbReference type="Pfam" id="PF12833">
    <property type="entry name" value="HTH_18"/>
    <property type="match status" value="1"/>
</dbReference>
<reference evidence="10" key="1">
    <citation type="journal article" date="2019" name="Int. J. Syst. Evol. Microbiol.">
        <title>The Global Catalogue of Microorganisms (GCM) 10K type strain sequencing project: providing services to taxonomists for standard genome sequencing and annotation.</title>
        <authorList>
            <consortium name="The Broad Institute Genomics Platform"/>
            <consortium name="The Broad Institute Genome Sequencing Center for Infectious Disease"/>
            <person name="Wu L."/>
            <person name="Ma J."/>
        </authorList>
    </citation>
    <scope>NUCLEOTIDE SEQUENCE [LARGE SCALE GENOMIC DNA]</scope>
    <source>
        <strain evidence="10">JCM 15503</strain>
    </source>
</reference>
<evidence type="ECO:0000256" key="4">
    <source>
        <dbReference type="ARBA" id="ARBA00023125"/>
    </source>
</evidence>
<accession>A0ABN1KCQ8</accession>
<evidence type="ECO:0000256" key="5">
    <source>
        <dbReference type="ARBA" id="ARBA00023163"/>
    </source>
</evidence>
<dbReference type="PANTHER" id="PTHR32071">
    <property type="entry name" value="TRANSCRIPTIONAL REGULATORY PROTEIN"/>
    <property type="match status" value="1"/>
</dbReference>
<dbReference type="PROSITE" id="PS50045">
    <property type="entry name" value="SIGMA54_INTERACT_4"/>
    <property type="match status" value="1"/>
</dbReference>
<feature type="region of interest" description="Disordered" evidence="6">
    <location>
        <begin position="390"/>
        <end position="420"/>
    </location>
</feature>
<dbReference type="EMBL" id="BAAAEW010000033">
    <property type="protein sequence ID" value="GAA0762300.1"/>
    <property type="molecule type" value="Genomic_DNA"/>
</dbReference>
<keyword evidence="10" id="KW-1185">Reference proteome</keyword>
<dbReference type="InterPro" id="IPR018060">
    <property type="entry name" value="HTH_AraC"/>
</dbReference>
<keyword evidence="5" id="KW-0804">Transcription</keyword>
<dbReference type="Proteomes" id="UP001500279">
    <property type="component" value="Unassembled WGS sequence"/>
</dbReference>
<keyword evidence="4" id="KW-0238">DNA-binding</keyword>
<name>A0ABN1KCQ8_9BURK</name>
<dbReference type="InterPro" id="IPR058031">
    <property type="entry name" value="AAA_lid_NorR"/>
</dbReference>
<dbReference type="Pfam" id="PF25601">
    <property type="entry name" value="AAA_lid_14"/>
    <property type="match status" value="1"/>
</dbReference>
<feature type="domain" description="HTH araC/xylS-type" evidence="7">
    <location>
        <begin position="448"/>
        <end position="547"/>
    </location>
</feature>
<dbReference type="Pfam" id="PF14532">
    <property type="entry name" value="Sigma54_activ_2"/>
    <property type="match status" value="1"/>
</dbReference>
<dbReference type="InterPro" id="IPR002078">
    <property type="entry name" value="Sigma_54_int"/>
</dbReference>
<dbReference type="PROSITE" id="PS00041">
    <property type="entry name" value="HTH_ARAC_FAMILY_1"/>
    <property type="match status" value="1"/>
</dbReference>
<dbReference type="CDD" id="cd00009">
    <property type="entry name" value="AAA"/>
    <property type="match status" value="1"/>
</dbReference>
<feature type="domain" description="Sigma-54 factor interaction" evidence="8">
    <location>
        <begin position="151"/>
        <end position="356"/>
    </location>
</feature>
<evidence type="ECO:0000256" key="3">
    <source>
        <dbReference type="ARBA" id="ARBA00023015"/>
    </source>
</evidence>
<dbReference type="SUPFAM" id="SSF52540">
    <property type="entry name" value="P-loop containing nucleoside triphosphate hydrolases"/>
    <property type="match status" value="1"/>
</dbReference>
<dbReference type="SMART" id="SM00342">
    <property type="entry name" value="HTH_ARAC"/>
    <property type="match status" value="1"/>
</dbReference>
<dbReference type="InterPro" id="IPR027417">
    <property type="entry name" value="P-loop_NTPase"/>
</dbReference>
<protein>
    <recommendedName>
        <fullName evidence="11">Helix-turn-helix domain-containing protein</fullName>
    </recommendedName>
</protein>
<dbReference type="Gene3D" id="1.10.8.60">
    <property type="match status" value="1"/>
</dbReference>
<dbReference type="RefSeq" id="WP_231012283.1">
    <property type="nucleotide sequence ID" value="NZ_BAAAEW010000033.1"/>
</dbReference>
<dbReference type="Gene3D" id="1.10.10.60">
    <property type="entry name" value="Homeodomain-like"/>
    <property type="match status" value="2"/>
</dbReference>
<evidence type="ECO:0008006" key="11">
    <source>
        <dbReference type="Google" id="ProtNLM"/>
    </source>
</evidence>
<sequence>MVSTAQVDALVRGAYRPHRDLPAVLSGLACALMAQLPVQHGSLEVSGVGRLSFHGEPAGGIGTRWHDAAWEQGWLPLEGHPQPATGVQTAFTAHYAGMPIGELTLGWHAQAEGGAQHADGVAHFAKRCAYLAHRYRVQAWSRRQLRRASLLVGISQPLHALECFIERAAGSDLPVLLHGEFGTEKAWAAAAIHVGSRRSAGPVVEVHCADPAGEPAQWLASAQGGTLFLNGIDELSPRLQTQLHRHLQHLCPTHLGEATEANGARIIASATADLSRLGAEAGFSRALLAELDFLGAELPPLRVREDDMEALISATLERHGFSAPQRCSAELLQACRGYDWPENVSELERTIARLAVMTDSPAIGHAEVLQHAPWLTGGHRLAVPVEPVEPTAAQPAQAGGQPAAAALRPSPATASSRPTAAPRTAAQWVQVVLERQTRVLDTVHAGLRRALVFLAEHHAEPIALGELAEQAHVSASHLSYLFRSTLGLSFKSFLLSIRIHVAQQLLLLEPQLRITEVALRAGFADLSHFERCFRRAIGQSAREHRRAHLGAA</sequence>
<gene>
    <name evidence="9" type="ORF">GCM10009107_46630</name>
</gene>
<dbReference type="SUPFAM" id="SSF46689">
    <property type="entry name" value="Homeodomain-like"/>
    <property type="match status" value="2"/>
</dbReference>
<dbReference type="PROSITE" id="PS01124">
    <property type="entry name" value="HTH_ARAC_FAMILY_2"/>
    <property type="match status" value="1"/>
</dbReference>
<evidence type="ECO:0000256" key="2">
    <source>
        <dbReference type="ARBA" id="ARBA00022840"/>
    </source>
</evidence>
<organism evidence="9 10">
    <name type="scientific">Ideonella azotifigens</name>
    <dbReference type="NCBI Taxonomy" id="513160"/>
    <lineage>
        <taxon>Bacteria</taxon>
        <taxon>Pseudomonadati</taxon>
        <taxon>Pseudomonadota</taxon>
        <taxon>Betaproteobacteria</taxon>
        <taxon>Burkholderiales</taxon>
        <taxon>Sphaerotilaceae</taxon>
        <taxon>Ideonella</taxon>
    </lineage>
</organism>
<keyword evidence="2" id="KW-0067">ATP-binding</keyword>
<evidence type="ECO:0000256" key="6">
    <source>
        <dbReference type="SAM" id="MobiDB-lite"/>
    </source>
</evidence>
<evidence type="ECO:0000313" key="9">
    <source>
        <dbReference type="EMBL" id="GAA0762300.1"/>
    </source>
</evidence>
<keyword evidence="3" id="KW-0805">Transcription regulation</keyword>
<feature type="compositionally biased region" description="Low complexity" evidence="6">
    <location>
        <begin position="392"/>
        <end position="420"/>
    </location>
</feature>
<proteinExistence type="predicted"/>
<comment type="caution">
    <text evidence="9">The sequence shown here is derived from an EMBL/GenBank/DDBJ whole genome shotgun (WGS) entry which is preliminary data.</text>
</comment>